<evidence type="ECO:0000256" key="3">
    <source>
        <dbReference type="ARBA" id="ARBA00022989"/>
    </source>
</evidence>
<evidence type="ECO:0000256" key="2">
    <source>
        <dbReference type="ARBA" id="ARBA00022692"/>
    </source>
</evidence>
<feature type="compositionally biased region" description="Basic and acidic residues" evidence="5">
    <location>
        <begin position="75"/>
        <end position="86"/>
    </location>
</feature>
<dbReference type="Pfam" id="PF06803">
    <property type="entry name" value="DUF1232"/>
    <property type="match status" value="1"/>
</dbReference>
<dbReference type="AlphaFoldDB" id="A0A8A7KHJ9"/>
<dbReference type="RefSeq" id="WP_230867893.1">
    <property type="nucleotide sequence ID" value="NZ_CP046640.1"/>
</dbReference>
<feature type="compositionally biased region" description="Acidic residues" evidence="5">
    <location>
        <begin position="87"/>
        <end position="96"/>
    </location>
</feature>
<evidence type="ECO:0000259" key="7">
    <source>
        <dbReference type="Pfam" id="PF06803"/>
    </source>
</evidence>
<keyword evidence="3 6" id="KW-1133">Transmembrane helix</keyword>
<reference evidence="8" key="1">
    <citation type="submission" date="2019-12" db="EMBL/GenBank/DDBJ databases">
        <authorList>
            <person name="zhang j."/>
            <person name="sun C.M."/>
        </authorList>
    </citation>
    <scope>NUCLEOTIDE SEQUENCE</scope>
    <source>
        <strain evidence="8">NS-1</strain>
    </source>
</reference>
<proteinExistence type="predicted"/>
<evidence type="ECO:0000256" key="1">
    <source>
        <dbReference type="ARBA" id="ARBA00004127"/>
    </source>
</evidence>
<evidence type="ECO:0000256" key="5">
    <source>
        <dbReference type="SAM" id="MobiDB-lite"/>
    </source>
</evidence>
<name>A0A8A7KHJ9_9FIRM</name>
<evidence type="ECO:0000256" key="4">
    <source>
        <dbReference type="ARBA" id="ARBA00023136"/>
    </source>
</evidence>
<dbReference type="GO" id="GO:0012505">
    <property type="term" value="C:endomembrane system"/>
    <property type="evidence" value="ECO:0007669"/>
    <property type="project" value="UniProtKB-SubCell"/>
</dbReference>
<dbReference type="KEGG" id="ifn:GM661_17160"/>
<organism evidence="8 9">
    <name type="scientific">Iocasia fonsfrigidae</name>
    <dbReference type="NCBI Taxonomy" id="2682810"/>
    <lineage>
        <taxon>Bacteria</taxon>
        <taxon>Bacillati</taxon>
        <taxon>Bacillota</taxon>
        <taxon>Clostridia</taxon>
        <taxon>Halanaerobiales</taxon>
        <taxon>Halanaerobiaceae</taxon>
        <taxon>Iocasia</taxon>
    </lineage>
</organism>
<protein>
    <submittedName>
        <fullName evidence="8">DUF1232 domain-containing protein</fullName>
    </submittedName>
</protein>
<dbReference type="InterPro" id="IPR010652">
    <property type="entry name" value="DUF1232"/>
</dbReference>
<evidence type="ECO:0000313" key="9">
    <source>
        <dbReference type="Proteomes" id="UP000665020"/>
    </source>
</evidence>
<accession>A0A8A7KHJ9</accession>
<sequence>MGKSLFGLIKIIRYLSDSKVGFSKKFLFLLPFIYFLSPIDLFSEIYLPFVGYLDDLAVFVLMWPILKTLLGNYEGDKKHSKDREAVDIDQDDYTVE</sequence>
<feature type="region of interest" description="Disordered" evidence="5">
    <location>
        <begin position="75"/>
        <end position="96"/>
    </location>
</feature>
<dbReference type="Proteomes" id="UP000665020">
    <property type="component" value="Chromosome"/>
</dbReference>
<keyword evidence="9" id="KW-1185">Reference proteome</keyword>
<gene>
    <name evidence="8" type="ORF">GM661_17160</name>
</gene>
<feature type="transmembrane region" description="Helical" evidence="6">
    <location>
        <begin position="56"/>
        <end position="73"/>
    </location>
</feature>
<evidence type="ECO:0000313" key="8">
    <source>
        <dbReference type="EMBL" id="QTL99555.1"/>
    </source>
</evidence>
<evidence type="ECO:0000256" key="6">
    <source>
        <dbReference type="SAM" id="Phobius"/>
    </source>
</evidence>
<feature type="transmembrane region" description="Helical" evidence="6">
    <location>
        <begin position="26"/>
        <end position="50"/>
    </location>
</feature>
<keyword evidence="4 6" id="KW-0472">Membrane</keyword>
<dbReference type="EMBL" id="CP046640">
    <property type="protein sequence ID" value="QTL99555.1"/>
    <property type="molecule type" value="Genomic_DNA"/>
</dbReference>
<feature type="domain" description="DUF1232" evidence="7">
    <location>
        <begin position="25"/>
        <end position="61"/>
    </location>
</feature>
<keyword evidence="2 6" id="KW-0812">Transmembrane</keyword>
<comment type="subcellular location">
    <subcellularLocation>
        <location evidence="1">Endomembrane system</location>
        <topology evidence="1">Multi-pass membrane protein</topology>
    </subcellularLocation>
</comment>